<evidence type="ECO:0000256" key="1">
    <source>
        <dbReference type="SAM" id="MobiDB-lite"/>
    </source>
</evidence>
<dbReference type="OrthoDB" id="10009171at2"/>
<dbReference type="PATRIC" id="fig|1608994.3.peg.4050"/>
<evidence type="ECO:0000313" key="3">
    <source>
        <dbReference type="Proteomes" id="UP000036325"/>
    </source>
</evidence>
<feature type="compositionally biased region" description="Polar residues" evidence="1">
    <location>
        <begin position="15"/>
        <end position="41"/>
    </location>
</feature>
<proteinExistence type="predicted"/>
<comment type="caution">
    <text evidence="2">The sequence shown here is derived from an EMBL/GenBank/DDBJ whole genome shotgun (WGS) entry which is preliminary data.</text>
</comment>
<protein>
    <submittedName>
        <fullName evidence="2">Uncharacterized protein</fullName>
    </submittedName>
</protein>
<dbReference type="Proteomes" id="UP000036325">
    <property type="component" value="Unassembled WGS sequence"/>
</dbReference>
<organism evidence="2 3">
    <name type="scientific">Pseudomonas weihenstephanensis</name>
    <dbReference type="NCBI Taxonomy" id="1608994"/>
    <lineage>
        <taxon>Bacteria</taxon>
        <taxon>Pseudomonadati</taxon>
        <taxon>Pseudomonadota</taxon>
        <taxon>Gammaproteobacteria</taxon>
        <taxon>Pseudomonadales</taxon>
        <taxon>Pseudomonadaceae</taxon>
        <taxon>Pseudomonas</taxon>
    </lineage>
</organism>
<dbReference type="EMBL" id="JYLF01000007">
    <property type="protein sequence ID" value="KMN12676.1"/>
    <property type="molecule type" value="Genomic_DNA"/>
</dbReference>
<dbReference type="SUPFAM" id="SSF46579">
    <property type="entry name" value="Prefoldin"/>
    <property type="match status" value="1"/>
</dbReference>
<feature type="region of interest" description="Disordered" evidence="1">
    <location>
        <begin position="15"/>
        <end position="48"/>
    </location>
</feature>
<accession>A0A0J6LE55</accession>
<reference evidence="2 3" key="1">
    <citation type="submission" date="2015-02" db="EMBL/GenBank/DDBJ databases">
        <title>Pseudomonas helleri sp. nov. and Pseudomonas weihenstephanensis sp. nov., isolated from raw cows milk.</title>
        <authorList>
            <person name="von Neubeck M."/>
            <person name="Huptas C."/>
            <person name="Wenning M."/>
            <person name="Scherer S."/>
        </authorList>
    </citation>
    <scope>NUCLEOTIDE SEQUENCE [LARGE SCALE GENOMIC DNA]</scope>
    <source>
        <strain evidence="2 3">DSM 29166</strain>
    </source>
</reference>
<name>A0A0J6LE55_9PSED</name>
<dbReference type="STRING" id="1608994.TU86_16835"/>
<sequence length="129" mass="14034">MITLNIDTRLAVSPTLTTGKPASDSSLAQLMSQNETEPTPRSSDDPVEALKKRIKQLKKRLDQLHQQLREANARMAAVKSVRYRSEEARMSAIMSAKGQVVALNSAVSIALSSLFQAEKALIGSINLSI</sequence>
<dbReference type="RefSeq" id="WP_048365452.1">
    <property type="nucleotide sequence ID" value="NZ_JYLF01000007.1"/>
</dbReference>
<dbReference type="AlphaFoldDB" id="A0A0J6LE55"/>
<gene>
    <name evidence="2" type="ORF">TU86_16835</name>
</gene>
<evidence type="ECO:0000313" key="2">
    <source>
        <dbReference type="EMBL" id="KMN12676.1"/>
    </source>
</evidence>